<name>A0A4Y2DXG4_ARAVE</name>
<keyword evidence="2" id="KW-1185">Reference proteome</keyword>
<sequence>MDFSILNRGYMTSTAHDPHPFSKLPHHTTGQGCSGGRMPFRHCFFSREISKKNCENVFKTALFWSPRLERSGTAFRASRHCLFLDYTTATVMVRGNLRPGQLSVAPKRQCEG</sequence>
<protein>
    <submittedName>
        <fullName evidence="1">Uncharacterized protein</fullName>
    </submittedName>
</protein>
<dbReference type="Proteomes" id="UP000499080">
    <property type="component" value="Unassembled WGS sequence"/>
</dbReference>
<dbReference type="EMBL" id="BGPR01000443">
    <property type="protein sequence ID" value="GBM20498.1"/>
    <property type="molecule type" value="Genomic_DNA"/>
</dbReference>
<reference evidence="1 2" key="1">
    <citation type="journal article" date="2019" name="Sci. Rep.">
        <title>Orb-weaving spider Araneus ventricosus genome elucidates the spidroin gene catalogue.</title>
        <authorList>
            <person name="Kono N."/>
            <person name="Nakamura H."/>
            <person name="Ohtoshi R."/>
            <person name="Moran D.A.P."/>
            <person name="Shinohara A."/>
            <person name="Yoshida Y."/>
            <person name="Fujiwara M."/>
            <person name="Mori M."/>
            <person name="Tomita M."/>
            <person name="Arakawa K."/>
        </authorList>
    </citation>
    <scope>NUCLEOTIDE SEQUENCE [LARGE SCALE GENOMIC DNA]</scope>
</reference>
<organism evidence="1 2">
    <name type="scientific">Araneus ventricosus</name>
    <name type="common">Orbweaver spider</name>
    <name type="synonym">Epeira ventricosa</name>
    <dbReference type="NCBI Taxonomy" id="182803"/>
    <lineage>
        <taxon>Eukaryota</taxon>
        <taxon>Metazoa</taxon>
        <taxon>Ecdysozoa</taxon>
        <taxon>Arthropoda</taxon>
        <taxon>Chelicerata</taxon>
        <taxon>Arachnida</taxon>
        <taxon>Araneae</taxon>
        <taxon>Araneomorphae</taxon>
        <taxon>Entelegynae</taxon>
        <taxon>Araneoidea</taxon>
        <taxon>Araneidae</taxon>
        <taxon>Araneus</taxon>
    </lineage>
</organism>
<evidence type="ECO:0000313" key="1">
    <source>
        <dbReference type="EMBL" id="GBM20498.1"/>
    </source>
</evidence>
<comment type="caution">
    <text evidence="1">The sequence shown here is derived from an EMBL/GenBank/DDBJ whole genome shotgun (WGS) entry which is preliminary data.</text>
</comment>
<accession>A0A4Y2DXG4</accession>
<proteinExistence type="predicted"/>
<evidence type="ECO:0000313" key="2">
    <source>
        <dbReference type="Proteomes" id="UP000499080"/>
    </source>
</evidence>
<gene>
    <name evidence="1" type="ORF">AVEN_61043_1</name>
</gene>
<dbReference type="AlphaFoldDB" id="A0A4Y2DXG4"/>